<feature type="repeat" description="ARM" evidence="6">
    <location>
        <begin position="459"/>
        <end position="502"/>
    </location>
</feature>
<feature type="compositionally biased region" description="Basic and acidic residues" evidence="7">
    <location>
        <begin position="898"/>
        <end position="915"/>
    </location>
</feature>
<dbReference type="Pfam" id="PF00514">
    <property type="entry name" value="Arm"/>
    <property type="match status" value="4"/>
</dbReference>
<feature type="compositionally biased region" description="Basic and acidic residues" evidence="7">
    <location>
        <begin position="118"/>
        <end position="146"/>
    </location>
</feature>
<evidence type="ECO:0000256" key="4">
    <source>
        <dbReference type="ARBA" id="ARBA00022889"/>
    </source>
</evidence>
<protein>
    <submittedName>
        <fullName evidence="8">CTNND2 protein</fullName>
    </submittedName>
</protein>
<dbReference type="EMBL" id="OV696686">
    <property type="protein sequence ID" value="CAH1233814.1"/>
    <property type="molecule type" value="Genomic_DNA"/>
</dbReference>
<sequence>MPDRRDGEERTLMQAFRQANHDLNSEPESAASILQSVKEQELQFEQLTRELEAERQSVANQLERCKLGSETASMSSISSTDESFHWRPPQQHAPEDDESDADSKVSGSQLVDSCLKVLQERGVMDTHDDPMEGMKDAMPHPDRYPERSYNGGNNGDAPVHSSHQSLHSINSSHSNPQRPPSSQPESVTVTKVIHTRTVTEVMPRNHPTDNYYDPYRGDNTSNRGTPRHMDPPPPQSNYSDPYEGRNPYSEVPERLQDEPLPIMEEAGPAPYRNPSTEGDYYHNPTPPREPESYSRQDYHNPYTPSREYSSYNGQPPVNASDNYAPVSYMEDPGTPVMRAPLAEPETPGSMGSLRGRTPSLDSAQRDPMAWRDPDLPELIEMLREPHPPVQANAAAYLQHLCYGDDPVKAKIRSLGGIPELVQLLDHPSPDVHRNAAGALRNLAYGKANDENKSAINNANGIPALVRLLRKTPDTEVQELVTGVLWNLSSHPPLKQAVIDDALTVLTNRIIIPHSGWEAAPDADSKPRDIQWSVVFRNATGCLRNVSSAGPDARRKMRECDGLVDALLHVLQTAIGKNDMDNKSVENCMCVLRNLSFRLPKEVPNAQRYELAEPAKSAQPPPKKKSPTSCFGSGKKKSEDSGIKQWDGTGPIPQRAEPARGQELLWQPEVVRPYLSLLLECSNHDTLEAAAGALQNLSAGNNKWAAYVRAMVRKDKGLPVLVELIRMDNDRVVRAVATALRNLSLDNRNKELIGKYAMRDLVYRLPGGDSAPKTSEPTMVAILHTLHEVISKNMENAKSLRDAGGIERLVTINKTREKYSAEVVRAARQVLATLWSFKDLRPVFKKDGWNASHFPPARVAARPPGSTMARGASPGAGLEYDDTTLPAPQGNANAYSTLPDDKAAGRRQLDFSHDNGTRPAGGDPGRGAPEEIPMTDLTPGYATVERDTRPEQNFQPPVGGVPVFGTPNQNSEPLYAKVNKDKNRPAQDYGYVDDPDPRTFQLEDPDPQKPTDSWV</sequence>
<dbReference type="InterPro" id="IPR016024">
    <property type="entry name" value="ARM-type_fold"/>
</dbReference>
<dbReference type="PANTHER" id="PTHR10372:SF27">
    <property type="entry name" value="ADHERENS JUNCTION PROTEIN P120"/>
    <property type="match status" value="1"/>
</dbReference>
<evidence type="ECO:0000256" key="3">
    <source>
        <dbReference type="ARBA" id="ARBA00022737"/>
    </source>
</evidence>
<keyword evidence="5" id="KW-0965">Cell junction</keyword>
<feature type="region of interest" description="Disordered" evidence="7">
    <location>
        <begin position="949"/>
        <end position="1014"/>
    </location>
</feature>
<evidence type="ECO:0000313" key="8">
    <source>
        <dbReference type="EMBL" id="CAH1233814.1"/>
    </source>
</evidence>
<evidence type="ECO:0000256" key="5">
    <source>
        <dbReference type="ARBA" id="ARBA00022949"/>
    </source>
</evidence>
<dbReference type="SMART" id="SM00185">
    <property type="entry name" value="ARM"/>
    <property type="match status" value="7"/>
</dbReference>
<keyword evidence="4" id="KW-0130">Cell adhesion</keyword>
<dbReference type="GO" id="GO:0005737">
    <property type="term" value="C:cytoplasm"/>
    <property type="evidence" value="ECO:0007669"/>
    <property type="project" value="TreeGrafter"/>
</dbReference>
<feature type="repeat" description="ARM" evidence="6">
    <location>
        <begin position="715"/>
        <end position="752"/>
    </location>
</feature>
<dbReference type="InterPro" id="IPR028435">
    <property type="entry name" value="Plakophilin/d_Catenin"/>
</dbReference>
<evidence type="ECO:0000313" key="9">
    <source>
        <dbReference type="Proteomes" id="UP000838412"/>
    </source>
</evidence>
<dbReference type="InterPro" id="IPR011989">
    <property type="entry name" value="ARM-like"/>
</dbReference>
<evidence type="ECO:0000256" key="2">
    <source>
        <dbReference type="ARBA" id="ARBA00005462"/>
    </source>
</evidence>
<evidence type="ECO:0000256" key="7">
    <source>
        <dbReference type="SAM" id="MobiDB-lite"/>
    </source>
</evidence>
<evidence type="ECO:0000256" key="1">
    <source>
        <dbReference type="ARBA" id="ARBA00004282"/>
    </source>
</evidence>
<dbReference type="GO" id="GO:0098609">
    <property type="term" value="P:cell-cell adhesion"/>
    <property type="evidence" value="ECO:0007669"/>
    <property type="project" value="InterPro"/>
</dbReference>
<keyword evidence="9" id="KW-1185">Reference proteome</keyword>
<feature type="region of interest" description="Disordered" evidence="7">
    <location>
        <begin position="345"/>
        <end position="369"/>
    </location>
</feature>
<accession>A0A8J9VC14</accession>
<reference evidence="8" key="1">
    <citation type="submission" date="2022-01" db="EMBL/GenBank/DDBJ databases">
        <authorList>
            <person name="Braso-Vives M."/>
        </authorList>
    </citation>
    <scope>NUCLEOTIDE SEQUENCE</scope>
</reference>
<dbReference type="OrthoDB" id="3245100at2759"/>
<feature type="region of interest" description="Disordered" evidence="7">
    <location>
        <begin position="63"/>
        <end position="321"/>
    </location>
</feature>
<dbReference type="SUPFAM" id="SSF48371">
    <property type="entry name" value="ARM repeat"/>
    <property type="match status" value="1"/>
</dbReference>
<organism evidence="8 9">
    <name type="scientific">Branchiostoma lanceolatum</name>
    <name type="common">Common lancelet</name>
    <name type="synonym">Amphioxus lanceolatum</name>
    <dbReference type="NCBI Taxonomy" id="7740"/>
    <lineage>
        <taxon>Eukaryota</taxon>
        <taxon>Metazoa</taxon>
        <taxon>Chordata</taxon>
        <taxon>Cephalochordata</taxon>
        <taxon>Leptocardii</taxon>
        <taxon>Amphioxiformes</taxon>
        <taxon>Branchiostomatidae</taxon>
        <taxon>Branchiostoma</taxon>
    </lineage>
</organism>
<evidence type="ECO:0000256" key="6">
    <source>
        <dbReference type="PROSITE-ProRule" id="PRU00259"/>
    </source>
</evidence>
<gene>
    <name evidence="8" type="primary">CTNND2</name>
    <name evidence="8" type="ORF">BLAG_LOCUS2453</name>
</gene>
<proteinExistence type="inferred from homology"/>
<keyword evidence="3" id="KW-0677">Repeat</keyword>
<name>A0A8J9VC14_BRALA</name>
<dbReference type="GO" id="GO:0005634">
    <property type="term" value="C:nucleus"/>
    <property type="evidence" value="ECO:0007669"/>
    <property type="project" value="TreeGrafter"/>
</dbReference>
<feature type="region of interest" description="Disordered" evidence="7">
    <location>
        <begin position="611"/>
        <end position="653"/>
    </location>
</feature>
<feature type="compositionally biased region" description="Polar residues" evidence="7">
    <location>
        <begin position="302"/>
        <end position="321"/>
    </location>
</feature>
<dbReference type="PANTHER" id="PTHR10372">
    <property type="entry name" value="PLAKOPHILLIN-RELATED"/>
    <property type="match status" value="1"/>
</dbReference>
<dbReference type="GO" id="GO:0005912">
    <property type="term" value="C:adherens junction"/>
    <property type="evidence" value="ECO:0007669"/>
    <property type="project" value="TreeGrafter"/>
</dbReference>
<feature type="compositionally biased region" description="Basic and acidic residues" evidence="7">
    <location>
        <begin position="288"/>
        <end position="298"/>
    </location>
</feature>
<dbReference type="Proteomes" id="UP000838412">
    <property type="component" value="Chromosome 1"/>
</dbReference>
<feature type="region of interest" description="Disordered" evidence="7">
    <location>
        <begin position="854"/>
        <end position="934"/>
    </location>
</feature>
<dbReference type="InterPro" id="IPR000225">
    <property type="entry name" value="Armadillo"/>
</dbReference>
<dbReference type="Gene3D" id="1.25.10.10">
    <property type="entry name" value="Leucine-rich Repeat Variant"/>
    <property type="match status" value="1"/>
</dbReference>
<feature type="compositionally biased region" description="Low complexity" evidence="7">
    <location>
        <begin position="160"/>
        <end position="174"/>
    </location>
</feature>
<comment type="similarity">
    <text evidence="2">Belongs to the beta-catenin family.</text>
</comment>
<feature type="compositionally biased region" description="Low complexity" evidence="7">
    <location>
        <begin position="69"/>
        <end position="81"/>
    </location>
</feature>
<feature type="compositionally biased region" description="Low complexity" evidence="7">
    <location>
        <begin position="955"/>
        <end position="964"/>
    </location>
</feature>
<dbReference type="AlphaFoldDB" id="A0A8J9VC14"/>
<dbReference type="GO" id="GO:0005886">
    <property type="term" value="C:plasma membrane"/>
    <property type="evidence" value="ECO:0007669"/>
    <property type="project" value="TreeGrafter"/>
</dbReference>
<dbReference type="PROSITE" id="PS50176">
    <property type="entry name" value="ARM_REPEAT"/>
    <property type="match status" value="3"/>
</dbReference>
<comment type="subcellular location">
    <subcellularLocation>
        <location evidence="1">Cell junction</location>
    </subcellularLocation>
</comment>
<feature type="repeat" description="ARM" evidence="6">
    <location>
        <begin position="415"/>
        <end position="450"/>
    </location>
</feature>